<dbReference type="AlphaFoldDB" id="A0A0U5JBL3"/>
<keyword evidence="3" id="KW-1185">Reference proteome</keyword>
<dbReference type="PATRIC" id="fig|389348.3.peg.2052"/>
<keyword evidence="1" id="KW-1133">Transmembrane helix</keyword>
<evidence type="ECO:0000313" key="3">
    <source>
        <dbReference type="Proteomes" id="UP000069902"/>
    </source>
</evidence>
<gene>
    <name evidence="2" type="ORF">PNK_1826</name>
</gene>
<keyword evidence="1" id="KW-0472">Membrane</keyword>
<dbReference type="Proteomes" id="UP000069902">
    <property type="component" value="Chromosome cPNK"/>
</dbReference>
<protein>
    <submittedName>
        <fullName evidence="2">Hypothetical membrane protein</fullName>
    </submittedName>
</protein>
<feature type="transmembrane region" description="Helical" evidence="1">
    <location>
        <begin position="51"/>
        <end position="71"/>
    </location>
</feature>
<name>A0A0U5JBL3_9BACT</name>
<keyword evidence="1" id="KW-0812">Transmembrane</keyword>
<proteinExistence type="predicted"/>
<evidence type="ECO:0000256" key="1">
    <source>
        <dbReference type="SAM" id="Phobius"/>
    </source>
</evidence>
<accession>A0A0U5JBL3</accession>
<dbReference type="InParanoid" id="A0A0U5JBL3"/>
<evidence type="ECO:0000313" key="2">
    <source>
        <dbReference type="EMBL" id="CUI17433.1"/>
    </source>
</evidence>
<dbReference type="EMBL" id="LN879502">
    <property type="protein sequence ID" value="CUI17433.1"/>
    <property type="molecule type" value="Genomic_DNA"/>
</dbReference>
<dbReference type="STRING" id="389348.PNK_1826"/>
<organism evidence="2 3">
    <name type="scientific">Candidatus Protochlamydia naegleriophila</name>
    <dbReference type="NCBI Taxonomy" id="389348"/>
    <lineage>
        <taxon>Bacteria</taxon>
        <taxon>Pseudomonadati</taxon>
        <taxon>Chlamydiota</taxon>
        <taxon>Chlamydiia</taxon>
        <taxon>Parachlamydiales</taxon>
        <taxon>Parachlamydiaceae</taxon>
        <taxon>Candidatus Protochlamydia</taxon>
    </lineage>
</organism>
<dbReference type="KEGG" id="pnl:PNK_1826"/>
<sequence length="72" mass="8317">MVRLTVEYKFGDFVTNVQAKNKKQIKHQCLFRKANHSRMDCKKGENMGKMIGLWLLGVPIIIIILLKVFGII</sequence>
<reference evidence="3" key="1">
    <citation type="submission" date="2015-09" db="EMBL/GenBank/DDBJ databases">
        <authorList>
            <person name="Bertelli C."/>
        </authorList>
    </citation>
    <scope>NUCLEOTIDE SEQUENCE [LARGE SCALE GENOMIC DNA]</scope>
    <source>
        <strain evidence="3">KNic</strain>
    </source>
</reference>